<feature type="compositionally biased region" description="Basic and acidic residues" evidence="5">
    <location>
        <begin position="205"/>
        <end position="216"/>
    </location>
</feature>
<gene>
    <name evidence="7" type="ORF">SCHPADRAFT_693309</name>
</gene>
<dbReference type="InterPro" id="IPR019787">
    <property type="entry name" value="Znf_PHD-finger"/>
</dbReference>
<feature type="region of interest" description="Disordered" evidence="5">
    <location>
        <begin position="164"/>
        <end position="220"/>
    </location>
</feature>
<protein>
    <recommendedName>
        <fullName evidence="6">PHD-type domain-containing protein</fullName>
    </recommendedName>
</protein>
<reference evidence="7 8" key="1">
    <citation type="submission" date="2015-04" db="EMBL/GenBank/DDBJ databases">
        <title>Complete genome sequence of Schizopora paradoxa KUC8140, a cosmopolitan wood degrader in East Asia.</title>
        <authorList>
            <consortium name="DOE Joint Genome Institute"/>
            <person name="Min B."/>
            <person name="Park H."/>
            <person name="Jang Y."/>
            <person name="Kim J.-J."/>
            <person name="Kim K.H."/>
            <person name="Pangilinan J."/>
            <person name="Lipzen A."/>
            <person name="Riley R."/>
            <person name="Grigoriev I.V."/>
            <person name="Spatafora J.W."/>
            <person name="Choi I.-G."/>
        </authorList>
    </citation>
    <scope>NUCLEOTIDE SEQUENCE [LARGE SCALE GENOMIC DNA]</scope>
    <source>
        <strain evidence="7 8">KUC8140</strain>
    </source>
</reference>
<dbReference type="Pfam" id="PF00628">
    <property type="entry name" value="PHD"/>
    <property type="match status" value="1"/>
</dbReference>
<evidence type="ECO:0000259" key="6">
    <source>
        <dbReference type="PROSITE" id="PS50016"/>
    </source>
</evidence>
<feature type="region of interest" description="Disordered" evidence="5">
    <location>
        <begin position="1"/>
        <end position="26"/>
    </location>
</feature>
<dbReference type="PROSITE" id="PS50016">
    <property type="entry name" value="ZF_PHD_2"/>
    <property type="match status" value="1"/>
</dbReference>
<dbReference type="InterPro" id="IPR011011">
    <property type="entry name" value="Znf_FYVE_PHD"/>
</dbReference>
<feature type="compositionally biased region" description="Basic and acidic residues" evidence="5">
    <location>
        <begin position="319"/>
        <end position="329"/>
    </location>
</feature>
<organism evidence="7 8">
    <name type="scientific">Schizopora paradoxa</name>
    <dbReference type="NCBI Taxonomy" id="27342"/>
    <lineage>
        <taxon>Eukaryota</taxon>
        <taxon>Fungi</taxon>
        <taxon>Dikarya</taxon>
        <taxon>Basidiomycota</taxon>
        <taxon>Agaricomycotina</taxon>
        <taxon>Agaricomycetes</taxon>
        <taxon>Hymenochaetales</taxon>
        <taxon>Schizoporaceae</taxon>
        <taxon>Schizopora</taxon>
    </lineage>
</organism>
<keyword evidence="1" id="KW-0479">Metal-binding</keyword>
<dbReference type="Proteomes" id="UP000053477">
    <property type="component" value="Unassembled WGS sequence"/>
</dbReference>
<evidence type="ECO:0000313" key="8">
    <source>
        <dbReference type="Proteomes" id="UP000053477"/>
    </source>
</evidence>
<dbReference type="STRING" id="27342.A0A0H2R9Z0"/>
<keyword evidence="3" id="KW-0862">Zinc</keyword>
<feature type="region of interest" description="Disordered" evidence="5">
    <location>
        <begin position="708"/>
        <end position="746"/>
    </location>
</feature>
<dbReference type="SUPFAM" id="SSF57903">
    <property type="entry name" value="FYVE/PHD zinc finger"/>
    <property type="match status" value="1"/>
</dbReference>
<evidence type="ECO:0000256" key="2">
    <source>
        <dbReference type="ARBA" id="ARBA00022771"/>
    </source>
</evidence>
<feature type="compositionally biased region" description="Polar residues" evidence="5">
    <location>
        <begin position="175"/>
        <end position="184"/>
    </location>
</feature>
<dbReference type="AlphaFoldDB" id="A0A0H2R9Z0"/>
<evidence type="ECO:0000256" key="5">
    <source>
        <dbReference type="SAM" id="MobiDB-lite"/>
    </source>
</evidence>
<feature type="compositionally biased region" description="Acidic residues" evidence="5">
    <location>
        <begin position="338"/>
        <end position="353"/>
    </location>
</feature>
<feature type="domain" description="PHD-type" evidence="6">
    <location>
        <begin position="450"/>
        <end position="503"/>
    </location>
</feature>
<proteinExistence type="predicted"/>
<evidence type="ECO:0000313" key="7">
    <source>
        <dbReference type="EMBL" id="KLO06313.1"/>
    </source>
</evidence>
<evidence type="ECO:0000256" key="3">
    <source>
        <dbReference type="ARBA" id="ARBA00022833"/>
    </source>
</evidence>
<feature type="compositionally biased region" description="Pro residues" evidence="5">
    <location>
        <begin position="381"/>
        <end position="391"/>
    </location>
</feature>
<accession>A0A0H2R9Z0</accession>
<dbReference type="InParanoid" id="A0A0H2R9Z0"/>
<dbReference type="Gene3D" id="3.30.40.10">
    <property type="entry name" value="Zinc/RING finger domain, C3HC4 (zinc finger)"/>
    <property type="match status" value="1"/>
</dbReference>
<dbReference type="OrthoDB" id="436852at2759"/>
<sequence length="746" mass="83113">MQSNLSSPFVEKLPLAEDPRTSTVSDSILVTPQPKSLAEGFLSPVQLLEKHPEIVAASEPSSSLLTEPFFPPEAGPSRVPGGELARLREEFDQAEKARIAKLESRRPDYLKRRRLDPVVLDGMENEGVGILTSPEKGRRIQLIDFQTTSAESFEESLMTHGYGTYGEPRTPQRRVASSDTQNPDGLTWIPYNTPAAKPTATPPPRTEDSPLSEKEVKKRKRLDAFKNPSTRPACQLYAVEVEGKGRVLLNVPAEEADEVIGTPARKRALGKKKKAAADKKAKGVLRRAEPVNTVLTPNWLDEYQPWALRNKDLVEKESAETAERMKHIENYFSRNSDSEEEDEGNDRENDEELLPSSMWGQELQDPPVATRRGRGKAVPLQPDPIRPRTPPLRPMQSALEERSKALYFPSDPADARAALLSKRSVRLLAHKHTRQSRPYGNRIKRRTDGHLSCVCGLDEEDERPSVQCDKCYNWCHLECIGAKDPSDLGHEDDPWYCPRCRPREASPMMSFPSQADPYRQPTFAPTDDRPVLTSGRADVALFSSSPQTSPHTAYWGSTRLRSPLRPSRSEHSRIPSWEDPFHIGPSTPYHSARNVKIFTPGVAKFGEFENDDFDSMHPYPTTPSRTLSSPGVGKLGMPFTTPKNNLENGGWAARAGTVFATPRNPINRHPIFGSQDEGSVGTVMARNSFYNTDDTPIRRAPVHGRSLLESPLVPRPGSNQTMSSLMAFEGSPIERRRDPAVNDGPP</sequence>
<keyword evidence="2 4" id="KW-0863">Zinc-finger</keyword>
<dbReference type="InterPro" id="IPR001965">
    <property type="entry name" value="Znf_PHD"/>
</dbReference>
<dbReference type="InterPro" id="IPR013083">
    <property type="entry name" value="Znf_RING/FYVE/PHD"/>
</dbReference>
<dbReference type="EMBL" id="KQ086217">
    <property type="protein sequence ID" value="KLO06313.1"/>
    <property type="molecule type" value="Genomic_DNA"/>
</dbReference>
<dbReference type="GO" id="GO:0008270">
    <property type="term" value="F:zinc ion binding"/>
    <property type="evidence" value="ECO:0007669"/>
    <property type="project" value="UniProtKB-KW"/>
</dbReference>
<dbReference type="SMART" id="SM00249">
    <property type="entry name" value="PHD"/>
    <property type="match status" value="1"/>
</dbReference>
<evidence type="ECO:0000256" key="4">
    <source>
        <dbReference type="PROSITE-ProRule" id="PRU00146"/>
    </source>
</evidence>
<evidence type="ECO:0000256" key="1">
    <source>
        <dbReference type="ARBA" id="ARBA00022723"/>
    </source>
</evidence>
<keyword evidence="8" id="KW-1185">Reference proteome</keyword>
<name>A0A0H2R9Z0_9AGAM</name>
<feature type="region of interest" description="Disordered" evidence="5">
    <location>
        <begin position="319"/>
        <end position="391"/>
    </location>
</feature>